<dbReference type="Proteomes" id="UP000033423">
    <property type="component" value="Unassembled WGS sequence"/>
</dbReference>
<comment type="caution">
    <text evidence="1">The sequence shown here is derived from an EMBL/GenBank/DDBJ whole genome shotgun (WGS) entry which is preliminary data.</text>
</comment>
<dbReference type="Pfam" id="PF02635">
    <property type="entry name" value="DsrE"/>
    <property type="match status" value="1"/>
</dbReference>
<protein>
    <submittedName>
        <fullName evidence="1">Sulfur relay, DsrE-like protein</fullName>
    </submittedName>
</protein>
<dbReference type="PANTHER" id="PTHR37691:SF1">
    <property type="entry name" value="BLR3518 PROTEIN"/>
    <property type="match status" value="1"/>
</dbReference>
<dbReference type="Gene3D" id="3.40.1260.10">
    <property type="entry name" value="DsrEFH-like"/>
    <property type="match status" value="1"/>
</dbReference>
<proteinExistence type="predicted"/>
<organism evidence="1 2">
    <name type="scientific">Candidatus Magnetobacterium bavaricum</name>
    <dbReference type="NCBI Taxonomy" id="29290"/>
    <lineage>
        <taxon>Bacteria</taxon>
        <taxon>Pseudomonadati</taxon>
        <taxon>Nitrospirota</taxon>
        <taxon>Thermodesulfovibrionia</taxon>
        <taxon>Thermodesulfovibrionales</taxon>
        <taxon>Candidatus Magnetobacteriaceae</taxon>
        <taxon>Candidatus Magnetobacterium</taxon>
    </lineage>
</organism>
<dbReference type="InterPro" id="IPR003787">
    <property type="entry name" value="Sulphur_relay_DsrE/F-like"/>
</dbReference>
<name>A0A0F3GY74_9BACT</name>
<dbReference type="PANTHER" id="PTHR37691">
    <property type="entry name" value="BLR3518 PROTEIN"/>
    <property type="match status" value="1"/>
</dbReference>
<reference evidence="1 2" key="1">
    <citation type="submission" date="2015-02" db="EMBL/GenBank/DDBJ databases">
        <title>Single-cell genomics of uncultivated deep-branching MTB reveals a conserved set of magnetosome genes.</title>
        <authorList>
            <person name="Kolinko S."/>
            <person name="Richter M."/>
            <person name="Glockner F.O."/>
            <person name="Brachmann A."/>
            <person name="Schuler D."/>
        </authorList>
    </citation>
    <scope>NUCLEOTIDE SEQUENCE [LARGE SCALE GENOMIC DNA]</scope>
    <source>
        <strain evidence="1">TM-1</strain>
    </source>
</reference>
<dbReference type="InterPro" id="IPR027396">
    <property type="entry name" value="DsrEFH-like"/>
</dbReference>
<dbReference type="EMBL" id="LACI01000457">
    <property type="protein sequence ID" value="KJU86787.1"/>
    <property type="molecule type" value="Genomic_DNA"/>
</dbReference>
<dbReference type="AlphaFoldDB" id="A0A0F3GY74"/>
<accession>A0A0F3GY74</accession>
<gene>
    <name evidence="1" type="ORF">MBAV_001022</name>
</gene>
<sequence length="118" mass="12821">MEKLKVIFHVNEAEKWEVVLGNVTNLLRDVSPDMIEIRVLANGPSISAFSDEARLSTMAALSEAGVKFLACRNSLNKLGCSGTVCITEQNLPPYIGVVPAGITELIKRQSEGFAYVKP</sequence>
<evidence type="ECO:0000313" key="2">
    <source>
        <dbReference type="Proteomes" id="UP000033423"/>
    </source>
</evidence>
<dbReference type="SUPFAM" id="SSF75169">
    <property type="entry name" value="DsrEFH-like"/>
    <property type="match status" value="1"/>
</dbReference>
<keyword evidence="2" id="KW-1185">Reference proteome</keyword>
<evidence type="ECO:0000313" key="1">
    <source>
        <dbReference type="EMBL" id="KJU86787.1"/>
    </source>
</evidence>